<keyword evidence="3" id="KW-1185">Reference proteome</keyword>
<dbReference type="EMBL" id="JASCZI010272151">
    <property type="protein sequence ID" value="MED6220619.1"/>
    <property type="molecule type" value="Genomic_DNA"/>
</dbReference>
<protein>
    <submittedName>
        <fullName evidence="2">Uncharacterized protein</fullName>
    </submittedName>
</protein>
<organism evidence="2 3">
    <name type="scientific">Stylosanthes scabra</name>
    <dbReference type="NCBI Taxonomy" id="79078"/>
    <lineage>
        <taxon>Eukaryota</taxon>
        <taxon>Viridiplantae</taxon>
        <taxon>Streptophyta</taxon>
        <taxon>Embryophyta</taxon>
        <taxon>Tracheophyta</taxon>
        <taxon>Spermatophyta</taxon>
        <taxon>Magnoliopsida</taxon>
        <taxon>eudicotyledons</taxon>
        <taxon>Gunneridae</taxon>
        <taxon>Pentapetalae</taxon>
        <taxon>rosids</taxon>
        <taxon>fabids</taxon>
        <taxon>Fabales</taxon>
        <taxon>Fabaceae</taxon>
        <taxon>Papilionoideae</taxon>
        <taxon>50 kb inversion clade</taxon>
        <taxon>dalbergioids sensu lato</taxon>
        <taxon>Dalbergieae</taxon>
        <taxon>Pterocarpus clade</taxon>
        <taxon>Stylosanthes</taxon>
    </lineage>
</organism>
<name>A0ABU6ZF77_9FABA</name>
<reference evidence="2 3" key="1">
    <citation type="journal article" date="2023" name="Plants (Basel)">
        <title>Bridging the Gap: Combining Genomics and Transcriptomics Approaches to Understand Stylosanthes scabra, an Orphan Legume from the Brazilian Caatinga.</title>
        <authorList>
            <person name="Ferreira-Neto J.R.C."/>
            <person name="da Silva M.D."/>
            <person name="Binneck E."/>
            <person name="de Melo N.F."/>
            <person name="da Silva R.H."/>
            <person name="de Melo A.L.T.M."/>
            <person name="Pandolfi V."/>
            <person name="Bustamante F.O."/>
            <person name="Brasileiro-Vidal A.C."/>
            <person name="Benko-Iseppon A.M."/>
        </authorList>
    </citation>
    <scope>NUCLEOTIDE SEQUENCE [LARGE SCALE GENOMIC DNA]</scope>
    <source>
        <tissue evidence="2">Leaves</tissue>
    </source>
</reference>
<feature type="compositionally biased region" description="Basic and acidic residues" evidence="1">
    <location>
        <begin position="25"/>
        <end position="44"/>
    </location>
</feature>
<evidence type="ECO:0000313" key="3">
    <source>
        <dbReference type="Proteomes" id="UP001341840"/>
    </source>
</evidence>
<feature type="region of interest" description="Disordered" evidence="1">
    <location>
        <begin position="1"/>
        <end position="63"/>
    </location>
</feature>
<proteinExistence type="predicted"/>
<comment type="caution">
    <text evidence="2">The sequence shown here is derived from an EMBL/GenBank/DDBJ whole genome shotgun (WGS) entry which is preliminary data.</text>
</comment>
<sequence length="128" mass="14478">MDDHSNAIYRFPEPLAGNESQMNKPDFDTKPVLKKGTRFDRIHPISDQTKPNRRGPNVTSPKVYQASQHQAWAKRGSYKAKASLSSAHQAMFWPRLGMTPNVAHPSPPKAHQASLENQFFIKQELVDV</sequence>
<dbReference type="Proteomes" id="UP001341840">
    <property type="component" value="Unassembled WGS sequence"/>
</dbReference>
<evidence type="ECO:0000256" key="1">
    <source>
        <dbReference type="SAM" id="MobiDB-lite"/>
    </source>
</evidence>
<evidence type="ECO:0000313" key="2">
    <source>
        <dbReference type="EMBL" id="MED6220619.1"/>
    </source>
</evidence>
<accession>A0ABU6ZF77</accession>
<gene>
    <name evidence="2" type="ORF">PIB30_046517</name>
</gene>